<name>A0A0A8YKS2_ARUDO</name>
<sequence>MNEREGGIFEKEK</sequence>
<reference evidence="1" key="2">
    <citation type="journal article" date="2015" name="Data Brief">
        <title>Shoot transcriptome of the giant reed, Arundo donax.</title>
        <authorList>
            <person name="Barrero R.A."/>
            <person name="Guerrero F.D."/>
            <person name="Moolhuijzen P."/>
            <person name="Goolsby J.A."/>
            <person name="Tidwell J."/>
            <person name="Bellgard S.E."/>
            <person name="Bellgard M.I."/>
        </authorList>
    </citation>
    <scope>NUCLEOTIDE SEQUENCE</scope>
    <source>
        <tissue evidence="1">Shoot tissue taken approximately 20 cm above the soil surface</tissue>
    </source>
</reference>
<protein>
    <submittedName>
        <fullName evidence="1">Uncharacterized protein</fullName>
    </submittedName>
</protein>
<reference evidence="1" key="1">
    <citation type="submission" date="2014-09" db="EMBL/GenBank/DDBJ databases">
        <authorList>
            <person name="Magalhaes I.L.F."/>
            <person name="Oliveira U."/>
            <person name="Santos F.R."/>
            <person name="Vidigal T.H.D.A."/>
            <person name="Brescovit A.D."/>
            <person name="Santos A.J."/>
        </authorList>
    </citation>
    <scope>NUCLEOTIDE SEQUENCE</scope>
    <source>
        <tissue evidence="1">Shoot tissue taken approximately 20 cm above the soil surface</tissue>
    </source>
</reference>
<proteinExistence type="predicted"/>
<evidence type="ECO:0000313" key="1">
    <source>
        <dbReference type="EMBL" id="JAD26906.1"/>
    </source>
</evidence>
<organism evidence="1">
    <name type="scientific">Arundo donax</name>
    <name type="common">Giant reed</name>
    <name type="synonym">Donax arundinaceus</name>
    <dbReference type="NCBI Taxonomy" id="35708"/>
    <lineage>
        <taxon>Eukaryota</taxon>
        <taxon>Viridiplantae</taxon>
        <taxon>Streptophyta</taxon>
        <taxon>Embryophyta</taxon>
        <taxon>Tracheophyta</taxon>
        <taxon>Spermatophyta</taxon>
        <taxon>Magnoliopsida</taxon>
        <taxon>Liliopsida</taxon>
        <taxon>Poales</taxon>
        <taxon>Poaceae</taxon>
        <taxon>PACMAD clade</taxon>
        <taxon>Arundinoideae</taxon>
        <taxon>Arundineae</taxon>
        <taxon>Arundo</taxon>
    </lineage>
</organism>
<dbReference type="EMBL" id="GBRH01270989">
    <property type="protein sequence ID" value="JAD26906.1"/>
    <property type="molecule type" value="Transcribed_RNA"/>
</dbReference>
<accession>A0A0A8YKS2</accession>